<dbReference type="Proteomes" id="UP000886595">
    <property type="component" value="Unassembled WGS sequence"/>
</dbReference>
<protein>
    <recommendedName>
        <fullName evidence="1">Endonuclease/exonuclease/phosphatase domain-containing protein</fullName>
    </recommendedName>
</protein>
<dbReference type="PANTHER" id="PTHR33710">
    <property type="entry name" value="BNAC02G09200D PROTEIN"/>
    <property type="match status" value="1"/>
</dbReference>
<name>A0A8X7QP77_BRACI</name>
<evidence type="ECO:0000313" key="3">
    <source>
        <dbReference type="Proteomes" id="UP000886595"/>
    </source>
</evidence>
<comment type="caution">
    <text evidence="2">The sequence shown here is derived from an EMBL/GenBank/DDBJ whole genome shotgun (WGS) entry which is preliminary data.</text>
</comment>
<dbReference type="InterPro" id="IPR005135">
    <property type="entry name" value="Endo/exonuclease/phosphatase"/>
</dbReference>
<dbReference type="InterPro" id="IPR036691">
    <property type="entry name" value="Endo/exonu/phosph_ase_sf"/>
</dbReference>
<keyword evidence="3" id="KW-1185">Reference proteome</keyword>
<dbReference type="OrthoDB" id="1112386at2759"/>
<feature type="domain" description="Endonuclease/exonuclease/phosphatase" evidence="1">
    <location>
        <begin position="17"/>
        <end position="165"/>
    </location>
</feature>
<evidence type="ECO:0000259" key="1">
    <source>
        <dbReference type="Pfam" id="PF03372"/>
    </source>
</evidence>
<organism evidence="2 3">
    <name type="scientific">Brassica carinata</name>
    <name type="common">Ethiopian mustard</name>
    <name type="synonym">Abyssinian cabbage</name>
    <dbReference type="NCBI Taxonomy" id="52824"/>
    <lineage>
        <taxon>Eukaryota</taxon>
        <taxon>Viridiplantae</taxon>
        <taxon>Streptophyta</taxon>
        <taxon>Embryophyta</taxon>
        <taxon>Tracheophyta</taxon>
        <taxon>Spermatophyta</taxon>
        <taxon>Magnoliopsida</taxon>
        <taxon>eudicotyledons</taxon>
        <taxon>Gunneridae</taxon>
        <taxon>Pentapetalae</taxon>
        <taxon>rosids</taxon>
        <taxon>malvids</taxon>
        <taxon>Brassicales</taxon>
        <taxon>Brassicaceae</taxon>
        <taxon>Brassiceae</taxon>
        <taxon>Brassica</taxon>
    </lineage>
</organism>
<reference evidence="2 3" key="1">
    <citation type="submission" date="2020-02" db="EMBL/GenBank/DDBJ databases">
        <authorList>
            <person name="Ma Q."/>
            <person name="Huang Y."/>
            <person name="Song X."/>
            <person name="Pei D."/>
        </authorList>
    </citation>
    <scope>NUCLEOTIDE SEQUENCE [LARGE SCALE GENOMIC DNA]</scope>
    <source>
        <strain evidence="2">Sxm20200214</strain>
        <tissue evidence="2">Leaf</tissue>
    </source>
</reference>
<evidence type="ECO:0000313" key="2">
    <source>
        <dbReference type="EMBL" id="KAG2274085.1"/>
    </source>
</evidence>
<sequence>MVKKELPWLKDENNCFVPPHSPGGGGLVLSWKKDIELTVLSTSNNFIDTRITSKGKSFLATFTYGEPDHTKRQAFLTGDFNELIDNSEKRGGPERTEGTFGAFRTFLSENDLFDLKHSGNVFSWRGKRGTHLVRCRLDRALSNPEWIDLFPSSRCQYLKFEGSDHRPIISYLDTTKKKGHNLFRYDRRLKDNKEIKELVAEVWGKCAYLGVQARLALCRKAICKWCKLFHENSRKQMSMDVPDEERIQNINKLLLKAYLSEEAYWKQRSRQLWLTLGDSNSGYFHAVTKSRKAKNRLTVLENDHGVPFFEEEQISK</sequence>
<gene>
    <name evidence="2" type="ORF">Bca52824_056640</name>
</gene>
<dbReference type="GO" id="GO:0003824">
    <property type="term" value="F:catalytic activity"/>
    <property type="evidence" value="ECO:0007669"/>
    <property type="project" value="InterPro"/>
</dbReference>
<dbReference type="AlphaFoldDB" id="A0A8X7QP77"/>
<proteinExistence type="predicted"/>
<dbReference type="SUPFAM" id="SSF56219">
    <property type="entry name" value="DNase I-like"/>
    <property type="match status" value="1"/>
</dbReference>
<dbReference type="Gene3D" id="3.60.10.10">
    <property type="entry name" value="Endonuclease/exonuclease/phosphatase"/>
    <property type="match status" value="1"/>
</dbReference>
<dbReference type="Pfam" id="PF03372">
    <property type="entry name" value="Exo_endo_phos"/>
    <property type="match status" value="1"/>
</dbReference>
<dbReference type="EMBL" id="JAAMPC010000012">
    <property type="protein sequence ID" value="KAG2274085.1"/>
    <property type="molecule type" value="Genomic_DNA"/>
</dbReference>
<accession>A0A8X7QP77</accession>
<dbReference type="PANTHER" id="PTHR33710:SF79">
    <property type="entry name" value="OS06G0205337 PROTEIN"/>
    <property type="match status" value="1"/>
</dbReference>